<dbReference type="Pfam" id="PF00296">
    <property type="entry name" value="Bac_luciferase"/>
    <property type="match status" value="1"/>
</dbReference>
<sequence length="342" mass="37934">MKIALNVVQHRPVTEGREWWELADRSGVDVIALPDSPALTRELYVASALCAEATSRSRVMMSVTNPVSRDPSVTAAAVATLDEVAPGRIVLGIGTGDSAMWGVGRQPSKISYLREYILAVKSLLRGDEAKFDGRRFRMQWPAWSPPRHIPVIVAVSGPKVLRMSCEVADGMLLSMGFGPDNIAYVKGLVDDGCAEYGRTSSELELWWNSEVVFGDNVESAMRRGMGIGTNWLSMGSLEGKQIPENVRQPLLQFNADIHDLSAEYKDQDRESKLQDRARALGIYDWLIARAPGLWGTPAEIASRLHEYDSAGLDRWMFYVGRSEADRMNHLRLICDGVMPLLK</sequence>
<reference evidence="3" key="1">
    <citation type="submission" date="2020-05" db="EMBL/GenBank/DDBJ databases">
        <authorList>
            <person name="Chiriac C."/>
            <person name="Salcher M."/>
            <person name="Ghai R."/>
            <person name="Kavagutti S V."/>
        </authorList>
    </citation>
    <scope>NUCLEOTIDE SEQUENCE</scope>
</reference>
<name>A0A6J6WLD1_9ZZZZ</name>
<keyword evidence="1" id="KW-0560">Oxidoreductase</keyword>
<dbReference type="InterPro" id="IPR050564">
    <property type="entry name" value="F420-G6PD/mer"/>
</dbReference>
<evidence type="ECO:0000256" key="1">
    <source>
        <dbReference type="ARBA" id="ARBA00023002"/>
    </source>
</evidence>
<dbReference type="PANTHER" id="PTHR43244:SF1">
    <property type="entry name" value="5,10-METHYLENETETRAHYDROMETHANOPTERIN REDUCTASE"/>
    <property type="match status" value="1"/>
</dbReference>
<feature type="domain" description="Luciferase-like" evidence="2">
    <location>
        <begin position="12"/>
        <end position="313"/>
    </location>
</feature>
<gene>
    <name evidence="3" type="ORF">UFOPK2992_00047</name>
</gene>
<dbReference type="SUPFAM" id="SSF51679">
    <property type="entry name" value="Bacterial luciferase-like"/>
    <property type="match status" value="1"/>
</dbReference>
<evidence type="ECO:0000259" key="2">
    <source>
        <dbReference type="Pfam" id="PF00296"/>
    </source>
</evidence>
<evidence type="ECO:0000313" key="3">
    <source>
        <dbReference type="EMBL" id="CAB4785520.1"/>
    </source>
</evidence>
<dbReference type="Gene3D" id="3.20.20.30">
    <property type="entry name" value="Luciferase-like domain"/>
    <property type="match status" value="1"/>
</dbReference>
<dbReference type="EMBL" id="CAFAAI010000003">
    <property type="protein sequence ID" value="CAB4785520.1"/>
    <property type="molecule type" value="Genomic_DNA"/>
</dbReference>
<protein>
    <submittedName>
        <fullName evidence="3">Unannotated protein</fullName>
    </submittedName>
</protein>
<organism evidence="3">
    <name type="scientific">freshwater metagenome</name>
    <dbReference type="NCBI Taxonomy" id="449393"/>
    <lineage>
        <taxon>unclassified sequences</taxon>
        <taxon>metagenomes</taxon>
        <taxon>ecological metagenomes</taxon>
    </lineage>
</organism>
<dbReference type="InterPro" id="IPR036661">
    <property type="entry name" value="Luciferase-like_sf"/>
</dbReference>
<proteinExistence type="predicted"/>
<dbReference type="AlphaFoldDB" id="A0A6J6WLD1"/>
<dbReference type="CDD" id="cd01097">
    <property type="entry name" value="Tetrahydromethanopterin_reductase"/>
    <property type="match status" value="1"/>
</dbReference>
<dbReference type="PANTHER" id="PTHR43244">
    <property type="match status" value="1"/>
</dbReference>
<dbReference type="InterPro" id="IPR011251">
    <property type="entry name" value="Luciferase-like_dom"/>
</dbReference>
<dbReference type="GO" id="GO:0016705">
    <property type="term" value="F:oxidoreductase activity, acting on paired donors, with incorporation or reduction of molecular oxygen"/>
    <property type="evidence" value="ECO:0007669"/>
    <property type="project" value="InterPro"/>
</dbReference>
<accession>A0A6J6WLD1</accession>